<dbReference type="EMBL" id="CM042025">
    <property type="protein sequence ID" value="KAI3807622.1"/>
    <property type="molecule type" value="Genomic_DNA"/>
</dbReference>
<comment type="caution">
    <text evidence="1">The sequence shown here is derived from an EMBL/GenBank/DDBJ whole genome shotgun (WGS) entry which is preliminary data.</text>
</comment>
<keyword evidence="2" id="KW-1185">Reference proteome</keyword>
<reference evidence="1 2" key="2">
    <citation type="journal article" date="2022" name="Mol. Ecol. Resour.">
        <title>The genomes of chicory, endive, great burdock and yacon provide insights into Asteraceae paleo-polyploidization history and plant inulin production.</title>
        <authorList>
            <person name="Fan W."/>
            <person name="Wang S."/>
            <person name="Wang H."/>
            <person name="Wang A."/>
            <person name="Jiang F."/>
            <person name="Liu H."/>
            <person name="Zhao H."/>
            <person name="Xu D."/>
            <person name="Zhang Y."/>
        </authorList>
    </citation>
    <scope>NUCLEOTIDE SEQUENCE [LARGE SCALE GENOMIC DNA]</scope>
    <source>
        <strain evidence="2">cv. Yunnan</strain>
        <tissue evidence="1">Leaves</tissue>
    </source>
</reference>
<sequence>MHTSDLGDHIGMESCVDLETDTYTALSSGGGHVGFNRKPWGLNKRRTSMSGRTVKELPPPLPMQTSTVLKRYYTDDGRLIIVEEKIESPKYHFTAHRSNGRLTLRLVPSESSKKETMDSDDGGNATVKVAATGPCLFVDQNQHLAIRPVKI</sequence>
<name>A0ACB9IHT2_9ASTR</name>
<dbReference type="Proteomes" id="UP001056120">
    <property type="component" value="Linkage Group LG08"/>
</dbReference>
<proteinExistence type="predicted"/>
<protein>
    <submittedName>
        <fullName evidence="1">Uncharacterized protein</fullName>
    </submittedName>
</protein>
<evidence type="ECO:0000313" key="1">
    <source>
        <dbReference type="EMBL" id="KAI3807622.1"/>
    </source>
</evidence>
<organism evidence="1 2">
    <name type="scientific">Smallanthus sonchifolius</name>
    <dbReference type="NCBI Taxonomy" id="185202"/>
    <lineage>
        <taxon>Eukaryota</taxon>
        <taxon>Viridiplantae</taxon>
        <taxon>Streptophyta</taxon>
        <taxon>Embryophyta</taxon>
        <taxon>Tracheophyta</taxon>
        <taxon>Spermatophyta</taxon>
        <taxon>Magnoliopsida</taxon>
        <taxon>eudicotyledons</taxon>
        <taxon>Gunneridae</taxon>
        <taxon>Pentapetalae</taxon>
        <taxon>asterids</taxon>
        <taxon>campanulids</taxon>
        <taxon>Asterales</taxon>
        <taxon>Asteraceae</taxon>
        <taxon>Asteroideae</taxon>
        <taxon>Heliantheae alliance</taxon>
        <taxon>Millerieae</taxon>
        <taxon>Smallanthus</taxon>
    </lineage>
</organism>
<accession>A0ACB9IHT2</accession>
<evidence type="ECO:0000313" key="2">
    <source>
        <dbReference type="Proteomes" id="UP001056120"/>
    </source>
</evidence>
<reference evidence="2" key="1">
    <citation type="journal article" date="2022" name="Mol. Ecol. Resour.">
        <title>The genomes of chicory, endive, great burdock and yacon provide insights into Asteraceae palaeo-polyploidization history and plant inulin production.</title>
        <authorList>
            <person name="Fan W."/>
            <person name="Wang S."/>
            <person name="Wang H."/>
            <person name="Wang A."/>
            <person name="Jiang F."/>
            <person name="Liu H."/>
            <person name="Zhao H."/>
            <person name="Xu D."/>
            <person name="Zhang Y."/>
        </authorList>
    </citation>
    <scope>NUCLEOTIDE SEQUENCE [LARGE SCALE GENOMIC DNA]</scope>
    <source>
        <strain evidence="2">cv. Yunnan</strain>
    </source>
</reference>
<gene>
    <name evidence="1" type="ORF">L1987_23553</name>
</gene>